<evidence type="ECO:0000313" key="5">
    <source>
        <dbReference type="EMBL" id="SMP02806.1"/>
    </source>
</evidence>
<dbReference type="SUPFAM" id="SSF111384">
    <property type="entry name" value="OmpH-like"/>
    <property type="match status" value="1"/>
</dbReference>
<protein>
    <submittedName>
        <fullName evidence="5">Periplasmic chaperone for outer membrane proteins Skp</fullName>
    </submittedName>
</protein>
<dbReference type="InterPro" id="IPR024930">
    <property type="entry name" value="Skp_dom_sf"/>
</dbReference>
<comment type="caution">
    <text evidence="5">The sequence shown here is derived from an EMBL/GenBank/DDBJ whole genome shotgun (WGS) entry which is preliminary data.</text>
</comment>
<keyword evidence="6" id="KW-1185">Reference proteome</keyword>
<name>A0ABY1N7Y6_9BACT</name>
<dbReference type="SMART" id="SM00935">
    <property type="entry name" value="OmpH"/>
    <property type="match status" value="1"/>
</dbReference>
<proteinExistence type="inferred from homology"/>
<keyword evidence="2 4" id="KW-0732">Signal</keyword>
<dbReference type="PANTHER" id="PTHR35089:SF1">
    <property type="entry name" value="CHAPERONE PROTEIN SKP"/>
    <property type="match status" value="1"/>
</dbReference>
<keyword evidence="3" id="KW-0175">Coiled coil</keyword>
<reference evidence="5 6" key="1">
    <citation type="submission" date="2017-05" db="EMBL/GenBank/DDBJ databases">
        <authorList>
            <person name="Varghese N."/>
            <person name="Submissions S."/>
        </authorList>
    </citation>
    <scope>NUCLEOTIDE SEQUENCE [LARGE SCALE GENOMIC DNA]</scope>
    <source>
        <strain evidence="5 6">DSM 15522</strain>
    </source>
</reference>
<dbReference type="Pfam" id="PF03938">
    <property type="entry name" value="OmpH"/>
    <property type="match status" value="1"/>
</dbReference>
<dbReference type="EMBL" id="FXUB01000001">
    <property type="protein sequence ID" value="SMP02806.1"/>
    <property type="molecule type" value="Genomic_DNA"/>
</dbReference>
<dbReference type="InterPro" id="IPR005632">
    <property type="entry name" value="Chaperone_Skp"/>
</dbReference>
<evidence type="ECO:0000256" key="2">
    <source>
        <dbReference type="ARBA" id="ARBA00022729"/>
    </source>
</evidence>
<feature type="signal peptide" evidence="4">
    <location>
        <begin position="1"/>
        <end position="26"/>
    </location>
</feature>
<dbReference type="Gene3D" id="3.30.910.20">
    <property type="entry name" value="Skp domain"/>
    <property type="match status" value="1"/>
</dbReference>
<gene>
    <name evidence="5" type="ORF">SAMN06265339_0066</name>
</gene>
<dbReference type="RefSeq" id="WP_283399580.1">
    <property type="nucleotide sequence ID" value="NZ_FXUB01000001.1"/>
</dbReference>
<evidence type="ECO:0000256" key="1">
    <source>
        <dbReference type="ARBA" id="ARBA00009091"/>
    </source>
</evidence>
<evidence type="ECO:0000313" key="6">
    <source>
        <dbReference type="Proteomes" id="UP001157911"/>
    </source>
</evidence>
<comment type="similarity">
    <text evidence="1">Belongs to the Skp family.</text>
</comment>
<sequence>MRKLVTTALLASLITCIPAAFTPSSAATKQVKQFAVYYVDLQEILVKSNKGKQAKSVINAKYQQFSKKLQKLRDEIKKLRQELKSPVLSKQARMKKENLLQQKILAYQQEQQNAQEQIAELENKYTQEILGEVVKLIQKYRKEKGIPMIVDKRTAGIISADPKYDLTNTIINLYNKESGE</sequence>
<dbReference type="Proteomes" id="UP001157911">
    <property type="component" value="Unassembled WGS sequence"/>
</dbReference>
<evidence type="ECO:0000256" key="3">
    <source>
        <dbReference type="SAM" id="Coils"/>
    </source>
</evidence>
<organism evidence="5 6">
    <name type="scientific">Desulfurobacterium pacificum</name>
    <dbReference type="NCBI Taxonomy" id="240166"/>
    <lineage>
        <taxon>Bacteria</taxon>
        <taxon>Pseudomonadati</taxon>
        <taxon>Aquificota</taxon>
        <taxon>Aquificia</taxon>
        <taxon>Desulfurobacteriales</taxon>
        <taxon>Desulfurobacteriaceae</taxon>
        <taxon>Desulfurobacterium</taxon>
    </lineage>
</organism>
<evidence type="ECO:0000256" key="4">
    <source>
        <dbReference type="SAM" id="SignalP"/>
    </source>
</evidence>
<accession>A0ABY1N7Y6</accession>
<dbReference type="PANTHER" id="PTHR35089">
    <property type="entry name" value="CHAPERONE PROTEIN SKP"/>
    <property type="match status" value="1"/>
</dbReference>
<feature type="chain" id="PRO_5045305757" evidence="4">
    <location>
        <begin position="27"/>
        <end position="180"/>
    </location>
</feature>
<feature type="coiled-coil region" evidence="3">
    <location>
        <begin position="55"/>
        <end position="127"/>
    </location>
</feature>